<accession>A0AAD5WIY3</accession>
<dbReference type="AlphaFoldDB" id="A0AAD5WIY3"/>
<proteinExistence type="predicted"/>
<organism evidence="1 2">
    <name type="scientific">Parelaphostrongylus tenuis</name>
    <name type="common">Meningeal worm</name>
    <dbReference type="NCBI Taxonomy" id="148309"/>
    <lineage>
        <taxon>Eukaryota</taxon>
        <taxon>Metazoa</taxon>
        <taxon>Ecdysozoa</taxon>
        <taxon>Nematoda</taxon>
        <taxon>Chromadorea</taxon>
        <taxon>Rhabditida</taxon>
        <taxon>Rhabditina</taxon>
        <taxon>Rhabditomorpha</taxon>
        <taxon>Strongyloidea</taxon>
        <taxon>Metastrongylidae</taxon>
        <taxon>Parelaphostrongylus</taxon>
    </lineage>
</organism>
<protein>
    <submittedName>
        <fullName evidence="1">Uncharacterized protein</fullName>
    </submittedName>
</protein>
<evidence type="ECO:0000313" key="2">
    <source>
        <dbReference type="Proteomes" id="UP001196413"/>
    </source>
</evidence>
<dbReference type="Proteomes" id="UP001196413">
    <property type="component" value="Unassembled WGS sequence"/>
</dbReference>
<gene>
    <name evidence="1" type="ORF">KIN20_034044</name>
</gene>
<name>A0AAD5WIY3_PARTN</name>
<comment type="caution">
    <text evidence="1">The sequence shown here is derived from an EMBL/GenBank/DDBJ whole genome shotgun (WGS) entry which is preliminary data.</text>
</comment>
<sequence>MVQRHSEPDMVHDLIEQVVSQWFEDLGQKMVQVARAAPSYHQPQQSVRSRGIVRTVV</sequence>
<keyword evidence="2" id="KW-1185">Reference proteome</keyword>
<evidence type="ECO:0000313" key="1">
    <source>
        <dbReference type="EMBL" id="KAJ1371992.1"/>
    </source>
</evidence>
<reference evidence="1" key="1">
    <citation type="submission" date="2021-06" db="EMBL/GenBank/DDBJ databases">
        <title>Parelaphostrongylus tenuis whole genome reference sequence.</title>
        <authorList>
            <person name="Garwood T.J."/>
            <person name="Larsen P.A."/>
            <person name="Fountain-Jones N.M."/>
            <person name="Garbe J.R."/>
            <person name="Macchietto M.G."/>
            <person name="Kania S.A."/>
            <person name="Gerhold R.W."/>
            <person name="Richards J.E."/>
            <person name="Wolf T.M."/>
        </authorList>
    </citation>
    <scope>NUCLEOTIDE SEQUENCE</scope>
    <source>
        <strain evidence="1">MNPRO001-30</strain>
        <tissue evidence="1">Meninges</tissue>
    </source>
</reference>
<dbReference type="EMBL" id="JAHQIW010007074">
    <property type="protein sequence ID" value="KAJ1371992.1"/>
    <property type="molecule type" value="Genomic_DNA"/>
</dbReference>